<evidence type="ECO:0000313" key="1">
    <source>
        <dbReference type="EMBL" id="JAI06430.1"/>
    </source>
</evidence>
<proteinExistence type="predicted"/>
<organism evidence="1">
    <name type="scientific">Anguilla anguilla</name>
    <name type="common">European freshwater eel</name>
    <name type="synonym">Muraena anguilla</name>
    <dbReference type="NCBI Taxonomy" id="7936"/>
    <lineage>
        <taxon>Eukaryota</taxon>
        <taxon>Metazoa</taxon>
        <taxon>Chordata</taxon>
        <taxon>Craniata</taxon>
        <taxon>Vertebrata</taxon>
        <taxon>Euteleostomi</taxon>
        <taxon>Actinopterygii</taxon>
        <taxon>Neopterygii</taxon>
        <taxon>Teleostei</taxon>
        <taxon>Anguilliformes</taxon>
        <taxon>Anguillidae</taxon>
        <taxon>Anguilla</taxon>
    </lineage>
</organism>
<sequence length="257" mass="29170">MDLPKNLLALNEKMHVPRNGKKMCGNDFCLASSVVSYCYFEKGNKKSKKYFGASVACTGKAKRDFFINLSCVKTWNRKVALGVCLAAKGRKSIMLPKAVYSAAFTMLNDQRDEDHEGNSDRIGCGSRQRYVQRRACEKCWGIFPEVVFLPPERDEERASWKHGNCAECEAMSNLLNGEVTVDEGVKLGEDLLSTAAANEKLKPLLKPRIDNLKSTLKNRIKTAEFQFFCHSLLMKMGLPMYHHLHLKYIVSDFNNYH</sequence>
<accession>A0A0E9XUV9</accession>
<protein>
    <submittedName>
        <fullName evidence="1">Uncharacterized protein</fullName>
    </submittedName>
</protein>
<dbReference type="AlphaFoldDB" id="A0A0E9XUV9"/>
<name>A0A0E9XUV9_ANGAN</name>
<reference evidence="1" key="2">
    <citation type="journal article" date="2015" name="Fish Shellfish Immunol.">
        <title>Early steps in the European eel (Anguilla anguilla)-Vibrio vulnificus interaction in the gills: Role of the RtxA13 toxin.</title>
        <authorList>
            <person name="Callol A."/>
            <person name="Pajuelo D."/>
            <person name="Ebbesson L."/>
            <person name="Teles M."/>
            <person name="MacKenzie S."/>
            <person name="Amaro C."/>
        </authorList>
    </citation>
    <scope>NUCLEOTIDE SEQUENCE</scope>
</reference>
<reference evidence="1" key="1">
    <citation type="submission" date="2014-11" db="EMBL/GenBank/DDBJ databases">
        <authorList>
            <person name="Amaro Gonzalez C."/>
        </authorList>
    </citation>
    <scope>NUCLEOTIDE SEQUENCE</scope>
</reference>
<dbReference type="EMBL" id="GBXM01002148">
    <property type="protein sequence ID" value="JAI06430.1"/>
    <property type="molecule type" value="Transcribed_RNA"/>
</dbReference>